<gene>
    <name evidence="4" type="ordered locus">KLTH0A00484g</name>
</gene>
<dbReference type="InterPro" id="IPR001138">
    <property type="entry name" value="Zn2Cys6_DnaBD"/>
</dbReference>
<dbReference type="GeneID" id="8290274"/>
<dbReference type="PANTHER" id="PTHR37534:SF43">
    <property type="entry name" value="FINGER DOMAIN PROTEIN, PUTATIVE (AFU_ORTHOLOGUE AFUA_1G01850)-RELATED"/>
    <property type="match status" value="1"/>
</dbReference>
<dbReference type="GO" id="GO:0045944">
    <property type="term" value="P:positive regulation of transcription by RNA polymerase II"/>
    <property type="evidence" value="ECO:0007669"/>
    <property type="project" value="TreeGrafter"/>
</dbReference>
<dbReference type="Gene3D" id="4.10.240.10">
    <property type="entry name" value="Zn(2)-C6 fungal-type DNA-binding domain"/>
    <property type="match status" value="1"/>
</dbReference>
<dbReference type="PANTHER" id="PTHR37534">
    <property type="entry name" value="TRANSCRIPTIONAL ACTIVATOR PROTEIN UGA3"/>
    <property type="match status" value="1"/>
</dbReference>
<dbReference type="GO" id="GO:0000976">
    <property type="term" value="F:transcription cis-regulatory region binding"/>
    <property type="evidence" value="ECO:0007669"/>
    <property type="project" value="TreeGrafter"/>
</dbReference>
<dbReference type="PROSITE" id="PS00463">
    <property type="entry name" value="ZN2_CY6_FUNGAL_1"/>
    <property type="match status" value="1"/>
</dbReference>
<proteinExistence type="predicted"/>
<evidence type="ECO:0000259" key="3">
    <source>
        <dbReference type="PROSITE" id="PS50048"/>
    </source>
</evidence>
<dbReference type="STRING" id="559295.C5DB84"/>
<keyword evidence="2" id="KW-0539">Nucleus</keyword>
<dbReference type="InterPro" id="IPR021858">
    <property type="entry name" value="Fun_TF"/>
</dbReference>
<name>C5DB84_LACTC</name>
<dbReference type="eggNOG" id="ENOG502QW7R">
    <property type="taxonomic scope" value="Eukaryota"/>
</dbReference>
<dbReference type="EMBL" id="CU928165">
    <property type="protein sequence ID" value="CAR21041.1"/>
    <property type="molecule type" value="Genomic_DNA"/>
</dbReference>
<dbReference type="HOGENOM" id="CLU_008109_1_0_1"/>
<organism evidence="4 5">
    <name type="scientific">Lachancea thermotolerans (strain ATCC 56472 / CBS 6340 / NRRL Y-8284)</name>
    <name type="common">Yeast</name>
    <name type="synonym">Kluyveromyces thermotolerans</name>
    <dbReference type="NCBI Taxonomy" id="559295"/>
    <lineage>
        <taxon>Eukaryota</taxon>
        <taxon>Fungi</taxon>
        <taxon>Dikarya</taxon>
        <taxon>Ascomycota</taxon>
        <taxon>Saccharomycotina</taxon>
        <taxon>Saccharomycetes</taxon>
        <taxon>Saccharomycetales</taxon>
        <taxon>Saccharomycetaceae</taxon>
        <taxon>Lachancea</taxon>
    </lineage>
</organism>
<reference evidence="4 5" key="1">
    <citation type="journal article" date="2009" name="Genome Res.">
        <title>Comparative genomics of protoploid Saccharomycetaceae.</title>
        <authorList>
            <consortium name="The Genolevures Consortium"/>
            <person name="Souciet J.-L."/>
            <person name="Dujon B."/>
            <person name="Gaillardin C."/>
            <person name="Johnston M."/>
            <person name="Baret P.V."/>
            <person name="Cliften P."/>
            <person name="Sherman D.J."/>
            <person name="Weissenbach J."/>
            <person name="Westhof E."/>
            <person name="Wincker P."/>
            <person name="Jubin C."/>
            <person name="Poulain J."/>
            <person name="Barbe V."/>
            <person name="Segurens B."/>
            <person name="Artiguenave F."/>
            <person name="Anthouard V."/>
            <person name="Vacherie B."/>
            <person name="Val M.-E."/>
            <person name="Fulton R.S."/>
            <person name="Minx P."/>
            <person name="Wilson R."/>
            <person name="Durrens P."/>
            <person name="Jean G."/>
            <person name="Marck C."/>
            <person name="Martin T."/>
            <person name="Nikolski M."/>
            <person name="Rolland T."/>
            <person name="Seret M.-L."/>
            <person name="Casaregola S."/>
            <person name="Despons L."/>
            <person name="Fairhead C."/>
            <person name="Fischer G."/>
            <person name="Lafontaine I."/>
            <person name="Leh V."/>
            <person name="Lemaire M."/>
            <person name="de Montigny J."/>
            <person name="Neuveglise C."/>
            <person name="Thierry A."/>
            <person name="Blanc-Lenfle I."/>
            <person name="Bleykasten C."/>
            <person name="Diffels J."/>
            <person name="Fritsch E."/>
            <person name="Frangeul L."/>
            <person name="Goeffon A."/>
            <person name="Jauniaux N."/>
            <person name="Kachouri-Lafond R."/>
            <person name="Payen C."/>
            <person name="Potier S."/>
            <person name="Pribylova L."/>
            <person name="Ozanne C."/>
            <person name="Richard G.-F."/>
            <person name="Sacerdot C."/>
            <person name="Straub M.-L."/>
            <person name="Talla E."/>
        </authorList>
    </citation>
    <scope>NUCLEOTIDE SEQUENCE [LARGE SCALE GENOMIC DNA]</scope>
    <source>
        <strain evidence="5">ATCC 56472 / CBS 6340 / NRRL Y-8284</strain>
    </source>
</reference>
<evidence type="ECO:0000256" key="1">
    <source>
        <dbReference type="ARBA" id="ARBA00004123"/>
    </source>
</evidence>
<dbReference type="Proteomes" id="UP000002036">
    <property type="component" value="Chromosome A"/>
</dbReference>
<dbReference type="Pfam" id="PF00172">
    <property type="entry name" value="Zn_clus"/>
    <property type="match status" value="1"/>
</dbReference>
<sequence>MPHRSKTACALCKAEKKCCDKKRPKCSHCTDENVACSYPLTLRWGGRPYKDKTKQIKIPKNTVLVDGVLMVRDKSHLSPNRYERRSRLVLINEGPVFTKDITKGKVRKAVEGASEESSVQISNPCYFTPQGSMPSLKLLNCSLEHSTFFEFYVYKTSYHFVALNKGCKSNPFHTIVPQMAMFNPSLMKLVMAFGGEHRERFRRLENPQLCYSLDEDFVGKKPLTMTGQELLKQGVMELVDQLASPKTVIDDTVLASVLVLASFCIYFGTIENKWHAHLYGAEGIILRELKEKSKIEKGLLRYTCEQGPYFFLRRWFAYMRIWGCISSASFRQKTVERPLLEIDFEEAQDPRRHKNGDVDYALYTSGMESLVLSYLAQVANLILKSETRPPGSDREYIFRDAVELEYKIMNYLGSRKQEGEASLKRFLPLTEGAPCDSTKQYSILIATNMLFGLTGVLQLRRRVLGLTHESLLVQNLVLKITDLIEKKLSTGTFVQPCLLFCFFSCGCELLDESLVPKRTLFLNLLDSLIRDGVESARQARSAMQECWRTSKPWWEVLKERGLDICFAI</sequence>
<dbReference type="InParanoid" id="C5DB84"/>
<dbReference type="GO" id="GO:0000981">
    <property type="term" value="F:DNA-binding transcription factor activity, RNA polymerase II-specific"/>
    <property type="evidence" value="ECO:0007669"/>
    <property type="project" value="InterPro"/>
</dbReference>
<dbReference type="SMART" id="SM00066">
    <property type="entry name" value="GAL4"/>
    <property type="match status" value="1"/>
</dbReference>
<dbReference type="OMA" id="MQKDICK"/>
<feature type="domain" description="Zn(2)-C6 fungal-type" evidence="3">
    <location>
        <begin position="8"/>
        <end position="38"/>
    </location>
</feature>
<dbReference type="InterPro" id="IPR036864">
    <property type="entry name" value="Zn2-C6_fun-type_DNA-bd_sf"/>
</dbReference>
<dbReference type="CDD" id="cd00067">
    <property type="entry name" value="GAL4"/>
    <property type="match status" value="1"/>
</dbReference>
<comment type="subcellular location">
    <subcellularLocation>
        <location evidence="1">Nucleus</location>
    </subcellularLocation>
</comment>
<dbReference type="RefSeq" id="XP_002551483.1">
    <property type="nucleotide sequence ID" value="XM_002551437.1"/>
</dbReference>
<dbReference type="Pfam" id="PF11951">
    <property type="entry name" value="Fungal_trans_2"/>
    <property type="match status" value="1"/>
</dbReference>
<dbReference type="AlphaFoldDB" id="C5DB84"/>
<evidence type="ECO:0000313" key="4">
    <source>
        <dbReference type="EMBL" id="CAR21041.1"/>
    </source>
</evidence>
<accession>C5DB84</accession>
<evidence type="ECO:0000313" key="5">
    <source>
        <dbReference type="Proteomes" id="UP000002036"/>
    </source>
</evidence>
<dbReference type="OrthoDB" id="5229455at2759"/>
<evidence type="ECO:0000256" key="2">
    <source>
        <dbReference type="ARBA" id="ARBA00023242"/>
    </source>
</evidence>
<keyword evidence="5" id="KW-1185">Reference proteome</keyword>
<dbReference type="GO" id="GO:0005634">
    <property type="term" value="C:nucleus"/>
    <property type="evidence" value="ECO:0007669"/>
    <property type="project" value="UniProtKB-SubCell"/>
</dbReference>
<dbReference type="KEGG" id="lth:KLTH0A00484g"/>
<protein>
    <submittedName>
        <fullName evidence="4">KLTH0A00484p</fullName>
    </submittedName>
</protein>
<dbReference type="PROSITE" id="PS50048">
    <property type="entry name" value="ZN2_CY6_FUNGAL_2"/>
    <property type="match status" value="1"/>
</dbReference>
<dbReference type="GO" id="GO:0008270">
    <property type="term" value="F:zinc ion binding"/>
    <property type="evidence" value="ECO:0007669"/>
    <property type="project" value="InterPro"/>
</dbReference>
<dbReference type="SUPFAM" id="SSF57701">
    <property type="entry name" value="Zn2/Cys6 DNA-binding domain"/>
    <property type="match status" value="1"/>
</dbReference>